<evidence type="ECO:0000313" key="1">
    <source>
        <dbReference type="EMBL" id="KZS39499.1"/>
    </source>
</evidence>
<reference evidence="1 2" key="1">
    <citation type="submission" date="2016-01" db="EMBL/GenBank/DDBJ databases">
        <title>The draft genome sequence of Aquimarina sp. RZW4-3-2.</title>
        <authorList>
            <person name="Wang Y."/>
        </authorList>
    </citation>
    <scope>NUCLEOTIDE SEQUENCE [LARGE SCALE GENOMIC DNA]</scope>
    <source>
        <strain evidence="1 2">RZW4-3-2</strain>
    </source>
</reference>
<dbReference type="PROSITE" id="PS51257">
    <property type="entry name" value="PROKAR_LIPOPROTEIN"/>
    <property type="match status" value="1"/>
</dbReference>
<keyword evidence="2" id="KW-1185">Reference proteome</keyword>
<dbReference type="EMBL" id="LQRT01000030">
    <property type="protein sequence ID" value="KZS39499.1"/>
    <property type="molecule type" value="Genomic_DNA"/>
</dbReference>
<dbReference type="RefSeq" id="WP_066316473.1">
    <property type="nucleotide sequence ID" value="NZ_LQRT01000030.1"/>
</dbReference>
<comment type="caution">
    <text evidence="1">The sequence shown here is derived from an EMBL/GenBank/DDBJ whole genome shotgun (WGS) entry which is preliminary data.</text>
</comment>
<protein>
    <recommendedName>
        <fullName evidence="3">Lipoprotein</fullName>
    </recommendedName>
</protein>
<dbReference type="Proteomes" id="UP000076715">
    <property type="component" value="Unassembled WGS sequence"/>
</dbReference>
<organism evidence="1 2">
    <name type="scientific">Aquimarina aggregata</name>
    <dbReference type="NCBI Taxonomy" id="1642818"/>
    <lineage>
        <taxon>Bacteria</taxon>
        <taxon>Pseudomonadati</taxon>
        <taxon>Bacteroidota</taxon>
        <taxon>Flavobacteriia</taxon>
        <taxon>Flavobacteriales</taxon>
        <taxon>Flavobacteriaceae</taxon>
        <taxon>Aquimarina</taxon>
    </lineage>
</organism>
<evidence type="ECO:0000313" key="2">
    <source>
        <dbReference type="Proteomes" id="UP000076715"/>
    </source>
</evidence>
<dbReference type="AlphaFoldDB" id="A0A162Z1S9"/>
<sequence>MIKKITLIGFVFLLVSCFPVETKNAEKAYKYWSRSEIPNEIELIKGEYYQSPHFSLEYELFLKFKSDKKWFEKFVKYNGLEIDTIRNDWKNWTELPEWFEPDQNFLIYAKDQTNEFERSRYLRNPETGISYIYETVGM</sequence>
<name>A0A162Z1S9_9FLAO</name>
<accession>A0A162Z1S9</accession>
<proteinExistence type="predicted"/>
<dbReference type="OrthoDB" id="1374421at2"/>
<evidence type="ECO:0008006" key="3">
    <source>
        <dbReference type="Google" id="ProtNLM"/>
    </source>
</evidence>
<gene>
    <name evidence="1" type="ORF">AWE51_25800</name>
</gene>